<name>A0A543AGC9_9MICC</name>
<evidence type="ECO:0000313" key="2">
    <source>
        <dbReference type="Proteomes" id="UP000319746"/>
    </source>
</evidence>
<dbReference type="AlphaFoldDB" id="A0A543AGC9"/>
<reference evidence="1 2" key="1">
    <citation type="submission" date="2019-06" db="EMBL/GenBank/DDBJ databases">
        <title>Sequencing the genomes of 1000 actinobacteria strains.</title>
        <authorList>
            <person name="Klenk H.-P."/>
        </authorList>
    </citation>
    <scope>NUCLEOTIDE SEQUENCE [LARGE SCALE GENOMIC DNA]</scope>
    <source>
        <strain evidence="1 2">DSM 24083</strain>
    </source>
</reference>
<evidence type="ECO:0000313" key="1">
    <source>
        <dbReference type="EMBL" id="TQL71638.1"/>
    </source>
</evidence>
<keyword evidence="2" id="KW-1185">Reference proteome</keyword>
<comment type="caution">
    <text evidence="1">The sequence shown here is derived from an EMBL/GenBank/DDBJ whole genome shotgun (WGS) entry which is preliminary data.</text>
</comment>
<dbReference type="RefSeq" id="WP_141867380.1">
    <property type="nucleotide sequence ID" value="NZ_BAABAN010000001.1"/>
</dbReference>
<dbReference type="Proteomes" id="UP000319746">
    <property type="component" value="Unassembled WGS sequence"/>
</dbReference>
<dbReference type="OrthoDB" id="3837984at2"/>
<proteinExistence type="predicted"/>
<gene>
    <name evidence="1" type="ORF">FB556_2127</name>
</gene>
<sequence length="166" mass="18151">MNTWHVNVGFNASASFAEDAVFDIGAELEHLAAVLSVTQDLNAGTVALTIDAESWTEALEEARIAVEGTLQSHEIDASVTTITIQSEQAFQDELHEPVYPQVVGYAEIAKMAGVSRQRVRQLAEKKNFPRAVIRTAQGPLYSVHAVERWLESRQSAGPFVTQTKTA</sequence>
<protein>
    <recommendedName>
        <fullName evidence="3">Helix-turn-helix domain-containing protein</fullName>
    </recommendedName>
</protein>
<accession>A0A543AGC9</accession>
<organism evidence="1 2">
    <name type="scientific">Enteractinococcus coprophilus</name>
    <dbReference type="NCBI Taxonomy" id="1027633"/>
    <lineage>
        <taxon>Bacteria</taxon>
        <taxon>Bacillati</taxon>
        <taxon>Actinomycetota</taxon>
        <taxon>Actinomycetes</taxon>
        <taxon>Micrococcales</taxon>
        <taxon>Micrococcaceae</taxon>
    </lineage>
</organism>
<dbReference type="EMBL" id="VFOU01000003">
    <property type="protein sequence ID" value="TQL71638.1"/>
    <property type="molecule type" value="Genomic_DNA"/>
</dbReference>
<evidence type="ECO:0008006" key="3">
    <source>
        <dbReference type="Google" id="ProtNLM"/>
    </source>
</evidence>